<dbReference type="SUPFAM" id="SSF56672">
    <property type="entry name" value="DNA/RNA polymerases"/>
    <property type="match status" value="1"/>
</dbReference>
<feature type="domain" description="Integrase catalytic" evidence="1">
    <location>
        <begin position="118"/>
        <end position="190"/>
    </location>
</feature>
<organism evidence="2 3">
    <name type="scientific">Lithospermum erythrorhizon</name>
    <name type="common">Purple gromwell</name>
    <name type="synonym">Lithospermum officinale var. erythrorhizon</name>
    <dbReference type="NCBI Taxonomy" id="34254"/>
    <lineage>
        <taxon>Eukaryota</taxon>
        <taxon>Viridiplantae</taxon>
        <taxon>Streptophyta</taxon>
        <taxon>Embryophyta</taxon>
        <taxon>Tracheophyta</taxon>
        <taxon>Spermatophyta</taxon>
        <taxon>Magnoliopsida</taxon>
        <taxon>eudicotyledons</taxon>
        <taxon>Gunneridae</taxon>
        <taxon>Pentapetalae</taxon>
        <taxon>asterids</taxon>
        <taxon>lamiids</taxon>
        <taxon>Boraginales</taxon>
        <taxon>Boraginaceae</taxon>
        <taxon>Boraginoideae</taxon>
        <taxon>Lithospermeae</taxon>
        <taxon>Lithospermum</taxon>
    </lineage>
</organism>
<evidence type="ECO:0000313" key="2">
    <source>
        <dbReference type="EMBL" id="GAA0174512.1"/>
    </source>
</evidence>
<evidence type="ECO:0000313" key="3">
    <source>
        <dbReference type="Proteomes" id="UP001454036"/>
    </source>
</evidence>
<dbReference type="InterPro" id="IPR012337">
    <property type="entry name" value="RNaseH-like_sf"/>
</dbReference>
<dbReference type="Gene3D" id="3.30.420.10">
    <property type="entry name" value="Ribonuclease H-like superfamily/Ribonuclease H"/>
    <property type="match status" value="1"/>
</dbReference>
<dbReference type="PROSITE" id="PS50994">
    <property type="entry name" value="INTEGRASE"/>
    <property type="match status" value="1"/>
</dbReference>
<dbReference type="PANTHER" id="PTHR37984">
    <property type="entry name" value="PROTEIN CBG26694"/>
    <property type="match status" value="1"/>
</dbReference>
<dbReference type="Proteomes" id="UP001454036">
    <property type="component" value="Unassembled WGS sequence"/>
</dbReference>
<dbReference type="AlphaFoldDB" id="A0AAV3RHK5"/>
<keyword evidence="3" id="KW-1185">Reference proteome</keyword>
<reference evidence="2 3" key="1">
    <citation type="submission" date="2024-01" db="EMBL/GenBank/DDBJ databases">
        <title>The complete chloroplast genome sequence of Lithospermum erythrorhizon: insights into the phylogenetic relationship among Boraginaceae species and the maternal lineages of purple gromwells.</title>
        <authorList>
            <person name="Okada T."/>
            <person name="Watanabe K."/>
        </authorList>
    </citation>
    <scope>NUCLEOTIDE SEQUENCE [LARGE SCALE GENOMIC DNA]</scope>
</reference>
<dbReference type="GO" id="GO:0003676">
    <property type="term" value="F:nucleic acid binding"/>
    <property type="evidence" value="ECO:0007669"/>
    <property type="project" value="InterPro"/>
</dbReference>
<comment type="caution">
    <text evidence="2">The sequence shown here is derived from an EMBL/GenBank/DDBJ whole genome shotgun (WGS) entry which is preliminary data.</text>
</comment>
<dbReference type="EMBL" id="BAABME010009110">
    <property type="protein sequence ID" value="GAA0174512.1"/>
    <property type="molecule type" value="Genomic_DNA"/>
</dbReference>
<sequence>MESARTKKEAQCLTGRITSSTRFISPDRDRILPFFKAIKKGRVFEWTPKCEKVFQGRGEGLEGGVLCQPGHERGLDEISYNGEIGPSKPKDAREHVQRCHSCQRHASIPHQPPHEMVRMLCPVPFYQWGIDVVGDLPRTPGGKRYAIVAIDYFSKCVEAKPFARQDQEPVYQILREIFTRLRDSPGTGHR</sequence>
<dbReference type="InterPro" id="IPR050951">
    <property type="entry name" value="Retrovirus_Pol_polyprotein"/>
</dbReference>
<gene>
    <name evidence="2" type="ORF">LIER_27890</name>
</gene>
<dbReference type="PANTHER" id="PTHR37984:SF5">
    <property type="entry name" value="PROTEIN NYNRIN-LIKE"/>
    <property type="match status" value="1"/>
</dbReference>
<dbReference type="InterPro" id="IPR036397">
    <property type="entry name" value="RNaseH_sf"/>
</dbReference>
<dbReference type="InterPro" id="IPR001584">
    <property type="entry name" value="Integrase_cat-core"/>
</dbReference>
<dbReference type="InterPro" id="IPR043502">
    <property type="entry name" value="DNA/RNA_pol_sf"/>
</dbReference>
<protein>
    <recommendedName>
        <fullName evidence="1">Integrase catalytic domain-containing protein</fullName>
    </recommendedName>
</protein>
<name>A0AAV3RHK5_LITER</name>
<dbReference type="GO" id="GO:0015074">
    <property type="term" value="P:DNA integration"/>
    <property type="evidence" value="ECO:0007669"/>
    <property type="project" value="InterPro"/>
</dbReference>
<proteinExistence type="predicted"/>
<evidence type="ECO:0000259" key="1">
    <source>
        <dbReference type="PROSITE" id="PS50994"/>
    </source>
</evidence>
<accession>A0AAV3RHK5</accession>
<dbReference type="SUPFAM" id="SSF53098">
    <property type="entry name" value="Ribonuclease H-like"/>
    <property type="match status" value="1"/>
</dbReference>